<organism evidence="2">
    <name type="scientific">Aegilops tauschii</name>
    <name type="common">Tausch's goatgrass</name>
    <name type="synonym">Aegilops squarrosa</name>
    <dbReference type="NCBI Taxonomy" id="37682"/>
    <lineage>
        <taxon>Eukaryota</taxon>
        <taxon>Viridiplantae</taxon>
        <taxon>Streptophyta</taxon>
        <taxon>Embryophyta</taxon>
        <taxon>Tracheophyta</taxon>
        <taxon>Spermatophyta</taxon>
        <taxon>Magnoliopsida</taxon>
        <taxon>Liliopsida</taxon>
        <taxon>Poales</taxon>
        <taxon>Poaceae</taxon>
        <taxon>BOP clade</taxon>
        <taxon>Pooideae</taxon>
        <taxon>Triticodae</taxon>
        <taxon>Triticeae</taxon>
        <taxon>Triticinae</taxon>
        <taxon>Aegilops</taxon>
    </lineage>
</organism>
<evidence type="ECO:0000256" key="1">
    <source>
        <dbReference type="SAM" id="MobiDB-lite"/>
    </source>
</evidence>
<accession>N1QUL1</accession>
<feature type="compositionally biased region" description="Basic residues" evidence="1">
    <location>
        <begin position="98"/>
        <end position="107"/>
    </location>
</feature>
<dbReference type="GO" id="GO:0042372">
    <property type="term" value="P:phylloquinone biosynthetic process"/>
    <property type="evidence" value="ECO:0007669"/>
    <property type="project" value="TreeGrafter"/>
</dbReference>
<proteinExistence type="predicted"/>
<dbReference type="EnsemblPlants" id="EMT03542">
    <property type="protein sequence ID" value="EMT03542"/>
    <property type="gene ID" value="F775_18639"/>
</dbReference>
<dbReference type="PANTHER" id="PTHR43240:SF15">
    <property type="entry name" value="THIOESTERASE DOMAIN-CONTAINING PROTEIN"/>
    <property type="match status" value="1"/>
</dbReference>
<dbReference type="AlphaFoldDB" id="N1QUL1"/>
<feature type="compositionally biased region" description="Low complexity" evidence="1">
    <location>
        <begin position="85"/>
        <end position="97"/>
    </location>
</feature>
<dbReference type="Gene3D" id="3.10.129.10">
    <property type="entry name" value="Hotdog Thioesterase"/>
    <property type="match status" value="1"/>
</dbReference>
<feature type="region of interest" description="Disordered" evidence="1">
    <location>
        <begin position="71"/>
        <end position="107"/>
    </location>
</feature>
<dbReference type="GO" id="GO:0005777">
    <property type="term" value="C:peroxisome"/>
    <property type="evidence" value="ECO:0007669"/>
    <property type="project" value="TreeGrafter"/>
</dbReference>
<evidence type="ECO:0000313" key="2">
    <source>
        <dbReference type="EnsemblPlants" id="EMT03542"/>
    </source>
</evidence>
<name>N1QUL1_AEGTA</name>
<sequence length="133" mass="14829">MAAAKPGSSHSDIDMAELDRVLHAVGFQIETVSPALLAGRLPVTEGCCQPLKVLLWKMWVVKLYMEDGPVAGDEEGAADRRGEGDAALQPARAGQPTPRRRRPQEVRRRWRCTNHHRHQQTVKLITCVRCSLL</sequence>
<protein>
    <submittedName>
        <fullName evidence="2">Uncharacterized protein</fullName>
    </submittedName>
</protein>
<dbReference type="PANTHER" id="PTHR43240">
    <property type="entry name" value="1,4-DIHYDROXY-2-NAPHTHOYL-COA THIOESTERASE 1"/>
    <property type="match status" value="1"/>
</dbReference>
<reference evidence="2" key="1">
    <citation type="submission" date="2015-06" db="UniProtKB">
        <authorList>
            <consortium name="EnsemblPlants"/>
        </authorList>
    </citation>
    <scope>IDENTIFICATION</scope>
</reference>
<dbReference type="GO" id="GO:0061522">
    <property type="term" value="F:1,4-dihydroxy-2-naphthoyl-CoA thioesterase activity"/>
    <property type="evidence" value="ECO:0007669"/>
    <property type="project" value="TreeGrafter"/>
</dbReference>